<protein>
    <submittedName>
        <fullName evidence="2">Methyltransferase-like protein 7A</fullName>
    </submittedName>
</protein>
<keyword evidence="3" id="KW-1185">Reference proteome</keyword>
<dbReference type="CDD" id="cd02440">
    <property type="entry name" value="AdoMet_MTases"/>
    <property type="match status" value="2"/>
</dbReference>
<reference evidence="2" key="1">
    <citation type="submission" date="2018-05" db="EMBL/GenBank/DDBJ databases">
        <title>Draft genome of Mucuna pruriens seed.</title>
        <authorList>
            <person name="Nnadi N.E."/>
            <person name="Vos R."/>
            <person name="Hasami M.H."/>
            <person name="Devisetty U.K."/>
            <person name="Aguiy J.C."/>
        </authorList>
    </citation>
    <scope>NUCLEOTIDE SEQUENCE [LARGE SCALE GENOMIC DNA]</scope>
    <source>
        <strain evidence="2">JCA_2017</strain>
    </source>
</reference>
<dbReference type="STRING" id="157652.A0A371HCY6"/>
<dbReference type="GO" id="GO:0032259">
    <property type="term" value="P:methylation"/>
    <property type="evidence" value="ECO:0007669"/>
    <property type="project" value="UniProtKB-KW"/>
</dbReference>
<accession>A0A371HCY6</accession>
<feature type="domain" description="Methyltransferase type 11" evidence="1">
    <location>
        <begin position="462"/>
        <end position="561"/>
    </location>
</feature>
<dbReference type="AlphaFoldDB" id="A0A371HCY6"/>
<name>A0A371HCY6_MUCPR</name>
<dbReference type="SUPFAM" id="SSF53335">
    <property type="entry name" value="S-adenosyl-L-methionine-dependent methyltransferases"/>
    <property type="match status" value="2"/>
</dbReference>
<sequence length="646" mass="70627">MNLHCASSLAATISSVPISLKASVCSINEATHKSRTLQKRVNSDAPNNLSTEFLSPDSLETTTKPCFCGRRHFIETATLGTTLFPIQPSRATDPHYTALLNKFHPPRPDWYEEFYASVMNSANKSYEAEVARYKSQIFSNLKGKGLRILEIGIGTGPNLSYYASGSDVEVIGIDPNPKMEKYARSSAALAGLPPSNFEFIQAVGEAIPLSDASVDAVVGTLVLCSVKDVDMTLKEVRRVLRPGGLYVFIEHVAAKDGTFLKFIQGVLDPLQQTLADGCHLSRETGDNISSAEFSSVELNMAFLSSATFINPHAYGIAYNLSTKMNVHCASSSLAAKTFSVKVKAPVCSFNEAINKSHTFQKWVNSNAPNKLSTEFLSPDSPEPTIKPCFCGRRHFKIQPSRATDPRRDYSATLKKFRPPRPDWYEELYAWVINSATKAYEAEVARYKSQIFSNLKGEGLRILEIGIGTGPNLSYYASGSDVEVVGIDPNPKMEKYARSSAASAGLPPSNFEFIQAVGEFIPLSDASVDAVVGTLVLCSVKDVHMTLQEVRRVLRPGGLYVFVEHVAAKGVNKTTKFPVEMETNGTFLKFIQRVLDPLQQTLSDGCHLSRETGKDISRAGFSSVELNTAFLSSAAFVNPHAYGIAYK</sequence>
<dbReference type="PANTHER" id="PTHR45036:SF1">
    <property type="entry name" value="METHYLTRANSFERASE LIKE 7A"/>
    <property type="match status" value="1"/>
</dbReference>
<evidence type="ECO:0000313" key="3">
    <source>
        <dbReference type="Proteomes" id="UP000257109"/>
    </source>
</evidence>
<organism evidence="2 3">
    <name type="scientific">Mucuna pruriens</name>
    <name type="common">Velvet bean</name>
    <name type="synonym">Dolichos pruriens</name>
    <dbReference type="NCBI Taxonomy" id="157652"/>
    <lineage>
        <taxon>Eukaryota</taxon>
        <taxon>Viridiplantae</taxon>
        <taxon>Streptophyta</taxon>
        <taxon>Embryophyta</taxon>
        <taxon>Tracheophyta</taxon>
        <taxon>Spermatophyta</taxon>
        <taxon>Magnoliopsida</taxon>
        <taxon>eudicotyledons</taxon>
        <taxon>Gunneridae</taxon>
        <taxon>Pentapetalae</taxon>
        <taxon>rosids</taxon>
        <taxon>fabids</taxon>
        <taxon>Fabales</taxon>
        <taxon>Fabaceae</taxon>
        <taxon>Papilionoideae</taxon>
        <taxon>50 kb inversion clade</taxon>
        <taxon>NPAAA clade</taxon>
        <taxon>indigoferoid/millettioid clade</taxon>
        <taxon>Phaseoleae</taxon>
        <taxon>Mucuna</taxon>
    </lineage>
</organism>
<dbReference type="Proteomes" id="UP000257109">
    <property type="component" value="Unassembled WGS sequence"/>
</dbReference>
<proteinExistence type="predicted"/>
<evidence type="ECO:0000259" key="1">
    <source>
        <dbReference type="Pfam" id="PF08241"/>
    </source>
</evidence>
<dbReference type="EMBL" id="QJKJ01002939">
    <property type="protein sequence ID" value="RDY00656.1"/>
    <property type="molecule type" value="Genomic_DNA"/>
</dbReference>
<dbReference type="Pfam" id="PF08241">
    <property type="entry name" value="Methyltransf_11"/>
    <property type="match status" value="2"/>
</dbReference>
<dbReference type="Gene3D" id="3.40.50.150">
    <property type="entry name" value="Vaccinia Virus protein VP39"/>
    <property type="match status" value="2"/>
</dbReference>
<feature type="domain" description="Methyltransferase type 11" evidence="1">
    <location>
        <begin position="149"/>
        <end position="248"/>
    </location>
</feature>
<dbReference type="InterPro" id="IPR052356">
    <property type="entry name" value="Thiol_S-MT"/>
</dbReference>
<dbReference type="OrthoDB" id="416496at2759"/>
<gene>
    <name evidence="2" type="primary">METTL7A</name>
    <name evidence="2" type="ORF">CR513_16134</name>
</gene>
<evidence type="ECO:0000313" key="2">
    <source>
        <dbReference type="EMBL" id="RDY00656.1"/>
    </source>
</evidence>
<dbReference type="InterPro" id="IPR029063">
    <property type="entry name" value="SAM-dependent_MTases_sf"/>
</dbReference>
<dbReference type="PANTHER" id="PTHR45036">
    <property type="entry name" value="METHYLTRANSFERASE LIKE 7B"/>
    <property type="match status" value="1"/>
</dbReference>
<feature type="non-terminal residue" evidence="2">
    <location>
        <position position="1"/>
    </location>
</feature>
<comment type="caution">
    <text evidence="2">The sequence shown here is derived from an EMBL/GenBank/DDBJ whole genome shotgun (WGS) entry which is preliminary data.</text>
</comment>
<dbReference type="InterPro" id="IPR013216">
    <property type="entry name" value="Methyltransf_11"/>
</dbReference>
<dbReference type="GO" id="GO:0008757">
    <property type="term" value="F:S-adenosylmethionine-dependent methyltransferase activity"/>
    <property type="evidence" value="ECO:0007669"/>
    <property type="project" value="InterPro"/>
</dbReference>